<protein>
    <recommendedName>
        <fullName evidence="3">LytR/CpsA/Psr regulator C-terminal domain-containing protein</fullName>
    </recommendedName>
</protein>
<comment type="caution">
    <text evidence="4">The sequence shown here is derived from an EMBL/GenBank/DDBJ whole genome shotgun (WGS) entry which is preliminary data.</text>
</comment>
<sequence length="280" mass="27824">MTSSHRPRHSLDDDDDFLLGDDPAAVPAGAAASPDPDAPEAERSGPPLRGLAMILTAVAVLLIAWGAYSFFSGRGDDGADGSDAAAASSPQQPGRGAAGASAPAAAPTEGADPAAPAAPSAPAQQPGQAGAAQQPGQAQQSQQSGRDGAAQQSGQSGQAGQAAQSGGDVEVDRGRTVVTVLNNSPVQGLASDTAAKLKQDRWSRTGYGNLPDEAGAFPESVVLYPGGNAEAKAAAEAIAADLHITARQRDAGIDRQLAGAAMLDGPGPSNVVVVTTRDLR</sequence>
<dbReference type="Proteomes" id="UP000276526">
    <property type="component" value="Unassembled WGS sequence"/>
</dbReference>
<keyword evidence="2" id="KW-0812">Transmembrane</keyword>
<feature type="compositionally biased region" description="Low complexity" evidence="1">
    <location>
        <begin position="81"/>
        <end position="167"/>
    </location>
</feature>
<feature type="region of interest" description="Disordered" evidence="1">
    <location>
        <begin position="72"/>
        <end position="175"/>
    </location>
</feature>
<name>A0A3R8PDL5_9CORY</name>
<dbReference type="AlphaFoldDB" id="A0A3R8PDL5"/>
<feature type="compositionally biased region" description="Low complexity" evidence="1">
    <location>
        <begin position="20"/>
        <end position="35"/>
    </location>
</feature>
<gene>
    <name evidence="4" type="ORF">CXF48_02730</name>
</gene>
<dbReference type="Gene3D" id="3.30.70.2390">
    <property type="match status" value="1"/>
</dbReference>
<feature type="region of interest" description="Disordered" evidence="1">
    <location>
        <begin position="1"/>
        <end position="46"/>
    </location>
</feature>
<proteinExistence type="predicted"/>
<keyword evidence="2" id="KW-1133">Transmembrane helix</keyword>
<feature type="transmembrane region" description="Helical" evidence="2">
    <location>
        <begin position="51"/>
        <end position="71"/>
    </location>
</feature>
<feature type="domain" description="LytR/CpsA/Psr regulator C-terminal" evidence="3">
    <location>
        <begin position="177"/>
        <end position="275"/>
    </location>
</feature>
<dbReference type="RefSeq" id="WP_125206985.1">
    <property type="nucleotide sequence ID" value="NZ_PQNK01000003.1"/>
</dbReference>
<evidence type="ECO:0000256" key="2">
    <source>
        <dbReference type="SAM" id="Phobius"/>
    </source>
</evidence>
<dbReference type="EMBL" id="PQNK01000003">
    <property type="protein sequence ID" value="RRO87463.1"/>
    <property type="molecule type" value="Genomic_DNA"/>
</dbReference>
<evidence type="ECO:0000313" key="5">
    <source>
        <dbReference type="Proteomes" id="UP000276526"/>
    </source>
</evidence>
<accession>A0A3R8PDL5</accession>
<dbReference type="InterPro" id="IPR027381">
    <property type="entry name" value="LytR/CpsA/Psr_C"/>
</dbReference>
<evidence type="ECO:0000313" key="4">
    <source>
        <dbReference type="EMBL" id="RRO87463.1"/>
    </source>
</evidence>
<dbReference type="Pfam" id="PF13399">
    <property type="entry name" value="LytR_C"/>
    <property type="match status" value="1"/>
</dbReference>
<evidence type="ECO:0000259" key="3">
    <source>
        <dbReference type="Pfam" id="PF13399"/>
    </source>
</evidence>
<reference evidence="4 5" key="1">
    <citation type="submission" date="2018-01" db="EMBL/GenBank/DDBJ databases">
        <title>Twenty Corynebacterium bovis Genomes.</title>
        <authorList>
            <person name="Gulvik C.A."/>
        </authorList>
    </citation>
    <scope>NUCLEOTIDE SEQUENCE [LARGE SCALE GENOMIC DNA]</scope>
    <source>
        <strain evidence="4 5">F6900</strain>
    </source>
</reference>
<evidence type="ECO:0000256" key="1">
    <source>
        <dbReference type="SAM" id="MobiDB-lite"/>
    </source>
</evidence>
<organism evidence="4 5">
    <name type="scientific">Corynebacterium bovis</name>
    <dbReference type="NCBI Taxonomy" id="36808"/>
    <lineage>
        <taxon>Bacteria</taxon>
        <taxon>Bacillati</taxon>
        <taxon>Actinomycetota</taxon>
        <taxon>Actinomycetes</taxon>
        <taxon>Mycobacteriales</taxon>
        <taxon>Corynebacteriaceae</taxon>
        <taxon>Corynebacterium</taxon>
    </lineage>
</organism>
<keyword evidence="2" id="KW-0472">Membrane</keyword>